<comment type="caution">
    <text evidence="1">The sequence shown here is derived from an EMBL/GenBank/DDBJ whole genome shotgun (WGS) entry which is preliminary data.</text>
</comment>
<dbReference type="AlphaFoldDB" id="A0A9P6AK95"/>
<accession>A0A9P6AK95</accession>
<name>A0A9P6AK95_9AGAM</name>
<keyword evidence="2" id="KW-1185">Reference proteome</keyword>
<evidence type="ECO:0000313" key="1">
    <source>
        <dbReference type="EMBL" id="KAF9507394.1"/>
    </source>
</evidence>
<evidence type="ECO:0000313" key="2">
    <source>
        <dbReference type="Proteomes" id="UP000886523"/>
    </source>
</evidence>
<sequence length="194" mass="21763">MPGGPRPRSLSFDATYFGAFSSVVASWHRFKNFLEDWQRGKSLQSSMQIRPIGSFRRPGSILSNLRLANICGAPDEDRGYASRIRLDSEACEKTPYPLLLLFVIYPGGCTRSLPRRIEFTLRTLKILHVLYPISDYGTLEIVCPQSLTLAVCLTILDMVESLLQTYEVAALGTLCRLMGGGSHLSYIITRPHHR</sequence>
<proteinExistence type="predicted"/>
<organism evidence="1 2">
    <name type="scientific">Hydnum rufescens UP504</name>
    <dbReference type="NCBI Taxonomy" id="1448309"/>
    <lineage>
        <taxon>Eukaryota</taxon>
        <taxon>Fungi</taxon>
        <taxon>Dikarya</taxon>
        <taxon>Basidiomycota</taxon>
        <taxon>Agaricomycotina</taxon>
        <taxon>Agaricomycetes</taxon>
        <taxon>Cantharellales</taxon>
        <taxon>Hydnaceae</taxon>
        <taxon>Hydnum</taxon>
    </lineage>
</organism>
<reference evidence="1" key="1">
    <citation type="journal article" date="2020" name="Nat. Commun.">
        <title>Large-scale genome sequencing of mycorrhizal fungi provides insights into the early evolution of symbiotic traits.</title>
        <authorList>
            <person name="Miyauchi S."/>
            <person name="Kiss E."/>
            <person name="Kuo A."/>
            <person name="Drula E."/>
            <person name="Kohler A."/>
            <person name="Sanchez-Garcia M."/>
            <person name="Morin E."/>
            <person name="Andreopoulos B."/>
            <person name="Barry K.W."/>
            <person name="Bonito G."/>
            <person name="Buee M."/>
            <person name="Carver A."/>
            <person name="Chen C."/>
            <person name="Cichocki N."/>
            <person name="Clum A."/>
            <person name="Culley D."/>
            <person name="Crous P.W."/>
            <person name="Fauchery L."/>
            <person name="Girlanda M."/>
            <person name="Hayes R.D."/>
            <person name="Keri Z."/>
            <person name="LaButti K."/>
            <person name="Lipzen A."/>
            <person name="Lombard V."/>
            <person name="Magnuson J."/>
            <person name="Maillard F."/>
            <person name="Murat C."/>
            <person name="Nolan M."/>
            <person name="Ohm R.A."/>
            <person name="Pangilinan J."/>
            <person name="Pereira M.F."/>
            <person name="Perotto S."/>
            <person name="Peter M."/>
            <person name="Pfister S."/>
            <person name="Riley R."/>
            <person name="Sitrit Y."/>
            <person name="Stielow J.B."/>
            <person name="Szollosi G."/>
            <person name="Zifcakova L."/>
            <person name="Stursova M."/>
            <person name="Spatafora J.W."/>
            <person name="Tedersoo L."/>
            <person name="Vaario L.M."/>
            <person name="Yamada A."/>
            <person name="Yan M."/>
            <person name="Wang P."/>
            <person name="Xu J."/>
            <person name="Bruns T."/>
            <person name="Baldrian P."/>
            <person name="Vilgalys R."/>
            <person name="Dunand C."/>
            <person name="Henrissat B."/>
            <person name="Grigoriev I.V."/>
            <person name="Hibbett D."/>
            <person name="Nagy L.G."/>
            <person name="Martin F.M."/>
        </authorList>
    </citation>
    <scope>NUCLEOTIDE SEQUENCE</scope>
    <source>
        <strain evidence="1">UP504</strain>
    </source>
</reference>
<dbReference type="Proteomes" id="UP000886523">
    <property type="component" value="Unassembled WGS sequence"/>
</dbReference>
<gene>
    <name evidence="1" type="ORF">BS47DRAFT_1398666</name>
</gene>
<dbReference type="EMBL" id="MU129082">
    <property type="protein sequence ID" value="KAF9507394.1"/>
    <property type="molecule type" value="Genomic_DNA"/>
</dbReference>
<protein>
    <submittedName>
        <fullName evidence="1">Uncharacterized protein</fullName>
    </submittedName>
</protein>